<dbReference type="EMBL" id="GBXM01082245">
    <property type="protein sequence ID" value="JAH26332.1"/>
    <property type="molecule type" value="Transcribed_RNA"/>
</dbReference>
<evidence type="ECO:0000313" key="1">
    <source>
        <dbReference type="EMBL" id="JAH26332.1"/>
    </source>
</evidence>
<organism evidence="1">
    <name type="scientific">Anguilla anguilla</name>
    <name type="common">European freshwater eel</name>
    <name type="synonym">Muraena anguilla</name>
    <dbReference type="NCBI Taxonomy" id="7936"/>
    <lineage>
        <taxon>Eukaryota</taxon>
        <taxon>Metazoa</taxon>
        <taxon>Chordata</taxon>
        <taxon>Craniata</taxon>
        <taxon>Vertebrata</taxon>
        <taxon>Euteleostomi</taxon>
        <taxon>Actinopterygii</taxon>
        <taxon>Neopterygii</taxon>
        <taxon>Teleostei</taxon>
        <taxon>Anguilliformes</taxon>
        <taxon>Anguillidae</taxon>
        <taxon>Anguilla</taxon>
    </lineage>
</organism>
<proteinExistence type="predicted"/>
<name>A0A0E9RC32_ANGAN</name>
<reference evidence="1" key="2">
    <citation type="journal article" date="2015" name="Fish Shellfish Immunol.">
        <title>Early steps in the European eel (Anguilla anguilla)-Vibrio vulnificus interaction in the gills: Role of the RtxA13 toxin.</title>
        <authorList>
            <person name="Callol A."/>
            <person name="Pajuelo D."/>
            <person name="Ebbesson L."/>
            <person name="Teles M."/>
            <person name="MacKenzie S."/>
            <person name="Amaro C."/>
        </authorList>
    </citation>
    <scope>NUCLEOTIDE SEQUENCE</scope>
</reference>
<sequence>MITMCNCWHNCEPYLTHGLITFYKCLLNVCFCQHTYSLYKGESQTDKWYRHWTLGCKGLL</sequence>
<accession>A0A0E9RC32</accession>
<reference evidence="1" key="1">
    <citation type="submission" date="2014-11" db="EMBL/GenBank/DDBJ databases">
        <authorList>
            <person name="Amaro Gonzalez C."/>
        </authorList>
    </citation>
    <scope>NUCLEOTIDE SEQUENCE</scope>
</reference>
<dbReference type="AlphaFoldDB" id="A0A0E9RC32"/>
<protein>
    <submittedName>
        <fullName evidence="1">Uncharacterized protein</fullName>
    </submittedName>
</protein>